<sequence length="111" mass="11785">MHSGAWMMEIVGSYIQGGSANRECDQICCGGSVILIGVSGLSISVTSNTSGTEKGPKRGMALVQNPFVTEALEKSLEGLVTILRSKKGVREIPCGLSRGQMDRLLVTFKIP</sequence>
<gene>
    <name evidence="1" type="ORF">RCOM_1313200</name>
</gene>
<keyword evidence="2" id="KW-1185">Reference proteome</keyword>
<dbReference type="InParanoid" id="B9RYT7"/>
<name>B9RYT7_RICCO</name>
<dbReference type="Proteomes" id="UP000008311">
    <property type="component" value="Unassembled WGS sequence"/>
</dbReference>
<evidence type="ECO:0000313" key="2">
    <source>
        <dbReference type="Proteomes" id="UP000008311"/>
    </source>
</evidence>
<dbReference type="AlphaFoldDB" id="B9RYT7"/>
<proteinExistence type="predicted"/>
<protein>
    <submittedName>
        <fullName evidence="1">Uncharacterized protein</fullName>
    </submittedName>
</protein>
<accession>B9RYT7</accession>
<evidence type="ECO:0000313" key="1">
    <source>
        <dbReference type="EMBL" id="EEF43439.1"/>
    </source>
</evidence>
<dbReference type="EMBL" id="EQ973832">
    <property type="protein sequence ID" value="EEF43439.1"/>
    <property type="molecule type" value="Genomic_DNA"/>
</dbReference>
<reference evidence="2" key="1">
    <citation type="journal article" date="2010" name="Nat. Biotechnol.">
        <title>Draft genome sequence of the oilseed species Ricinus communis.</title>
        <authorList>
            <person name="Chan A.P."/>
            <person name="Crabtree J."/>
            <person name="Zhao Q."/>
            <person name="Lorenzi H."/>
            <person name="Orvis J."/>
            <person name="Puiu D."/>
            <person name="Melake-Berhan A."/>
            <person name="Jones K.M."/>
            <person name="Redman J."/>
            <person name="Chen G."/>
            <person name="Cahoon E.B."/>
            <person name="Gedil M."/>
            <person name="Stanke M."/>
            <person name="Haas B.J."/>
            <person name="Wortman J.R."/>
            <person name="Fraser-Liggett C.M."/>
            <person name="Ravel J."/>
            <person name="Rabinowicz P.D."/>
        </authorList>
    </citation>
    <scope>NUCLEOTIDE SEQUENCE [LARGE SCALE GENOMIC DNA]</scope>
    <source>
        <strain evidence="2">cv. Hale</strain>
    </source>
</reference>
<organism evidence="1 2">
    <name type="scientific">Ricinus communis</name>
    <name type="common">Castor bean</name>
    <dbReference type="NCBI Taxonomy" id="3988"/>
    <lineage>
        <taxon>Eukaryota</taxon>
        <taxon>Viridiplantae</taxon>
        <taxon>Streptophyta</taxon>
        <taxon>Embryophyta</taxon>
        <taxon>Tracheophyta</taxon>
        <taxon>Spermatophyta</taxon>
        <taxon>Magnoliopsida</taxon>
        <taxon>eudicotyledons</taxon>
        <taxon>Gunneridae</taxon>
        <taxon>Pentapetalae</taxon>
        <taxon>rosids</taxon>
        <taxon>fabids</taxon>
        <taxon>Malpighiales</taxon>
        <taxon>Euphorbiaceae</taxon>
        <taxon>Acalyphoideae</taxon>
        <taxon>Acalypheae</taxon>
        <taxon>Ricinus</taxon>
    </lineage>
</organism>